<keyword evidence="1" id="KW-0175">Coiled coil</keyword>
<dbReference type="Proteomes" id="UP000198680">
    <property type="component" value="Unassembled WGS sequence"/>
</dbReference>
<sequence>MSGPLRRLAVAARVNPVWARVQRKLDAVVAVRTEPALQGVRERVEHVDAGLRAELRAELQAALDGLRRTVDERCDALAGDVRRLEDEVRRVSGELAELREQHGRVSFDVDRLGPHVAALEVRIADRERAEGPVEVGSPEDVPEARRLLDEVVREHERIRVRLSGIALYEERLRKLEAARWPGAATGSDGAGTA</sequence>
<dbReference type="RefSeq" id="WP_091213063.1">
    <property type="nucleotide sequence ID" value="NZ_FNHE01000001.1"/>
</dbReference>
<name>A0A1G9LFC8_9ACTN</name>
<gene>
    <name evidence="2" type="ORF">SAMN05660642_00399</name>
</gene>
<dbReference type="EMBL" id="FNHE01000001">
    <property type="protein sequence ID" value="SDL60483.1"/>
    <property type="molecule type" value="Genomic_DNA"/>
</dbReference>
<dbReference type="AlphaFoldDB" id="A0A1G9LFC8"/>
<proteinExistence type="predicted"/>
<feature type="coiled-coil region" evidence="1">
    <location>
        <begin position="74"/>
        <end position="101"/>
    </location>
</feature>
<protein>
    <submittedName>
        <fullName evidence="2">Uncharacterized protein</fullName>
    </submittedName>
</protein>
<dbReference type="STRING" id="1137991.SAMN05660642_00399"/>
<evidence type="ECO:0000256" key="1">
    <source>
        <dbReference type="SAM" id="Coils"/>
    </source>
</evidence>
<keyword evidence="3" id="KW-1185">Reference proteome</keyword>
<evidence type="ECO:0000313" key="3">
    <source>
        <dbReference type="Proteomes" id="UP000198680"/>
    </source>
</evidence>
<dbReference type="OrthoDB" id="4871711at2"/>
<organism evidence="2 3">
    <name type="scientific">Geodermatophilus siccatus</name>
    <dbReference type="NCBI Taxonomy" id="1137991"/>
    <lineage>
        <taxon>Bacteria</taxon>
        <taxon>Bacillati</taxon>
        <taxon>Actinomycetota</taxon>
        <taxon>Actinomycetes</taxon>
        <taxon>Geodermatophilales</taxon>
        <taxon>Geodermatophilaceae</taxon>
        <taxon>Geodermatophilus</taxon>
    </lineage>
</organism>
<evidence type="ECO:0000313" key="2">
    <source>
        <dbReference type="EMBL" id="SDL60483.1"/>
    </source>
</evidence>
<reference evidence="3" key="1">
    <citation type="submission" date="2016-10" db="EMBL/GenBank/DDBJ databases">
        <authorList>
            <person name="Varghese N."/>
            <person name="Submissions S."/>
        </authorList>
    </citation>
    <scope>NUCLEOTIDE SEQUENCE [LARGE SCALE GENOMIC DNA]</scope>
    <source>
        <strain evidence="3">DSM 45419</strain>
    </source>
</reference>
<accession>A0A1G9LFC8</accession>